<evidence type="ECO:0000313" key="1">
    <source>
        <dbReference type="EMBL" id="OAS99328.1"/>
    </source>
</evidence>
<accession>A0ABX2VPY8</accession>
<dbReference type="RefSeq" id="XP_045279056.1">
    <property type="nucleotide sequence ID" value="XM_045425341.1"/>
</dbReference>
<proteinExistence type="predicted"/>
<protein>
    <submittedName>
        <fullName evidence="1">Uncharacterized protein</fullName>
    </submittedName>
</protein>
<evidence type="ECO:0000313" key="2">
    <source>
        <dbReference type="Proteomes" id="UP000002039"/>
    </source>
</evidence>
<dbReference type="GeneID" id="69030959"/>
<dbReference type="Proteomes" id="UP000002039">
    <property type="component" value="Unassembled WGS sequence"/>
</dbReference>
<reference evidence="2" key="1">
    <citation type="journal article" date="2015" name="PLoS Genet.">
        <title>The dynamic genome and transcriptome of the human fungal pathogen Blastomyces and close relative Emmonsia.</title>
        <authorList>
            <person name="Munoz J.F."/>
            <person name="Gauthier G.M."/>
            <person name="Desjardins C.A."/>
            <person name="Gallo J.E."/>
            <person name="Holder J."/>
            <person name="Sullivan T.D."/>
            <person name="Marty A.J."/>
            <person name="Carmen J.C."/>
            <person name="Chen Z."/>
            <person name="Ding L."/>
            <person name="Gujja S."/>
            <person name="Magrini V."/>
            <person name="Misas E."/>
            <person name="Mitreva M."/>
            <person name="Priest M."/>
            <person name="Saif S."/>
            <person name="Whiston E.A."/>
            <person name="Young S."/>
            <person name="Zeng Q."/>
            <person name="Goldman W.E."/>
            <person name="Mardis E.R."/>
            <person name="Taylor J.W."/>
            <person name="McEwen J.G."/>
            <person name="Clay O.K."/>
            <person name="Klein B.S."/>
            <person name="Cuomo C.A."/>
        </authorList>
    </citation>
    <scope>NUCLEOTIDE SEQUENCE [LARGE SCALE GENOMIC DNA]</scope>
    <source>
        <strain evidence="2">ER-3 / ATCC MYA-2586</strain>
    </source>
</reference>
<sequence length="59" mass="6687">MLISAQYRYILFVVIYATDASNNATVPSHTRAELIHMINKAHSVGYWGKRAQSPPAHCW</sequence>
<name>A0ABX2VPY8_AJEDR</name>
<dbReference type="EMBL" id="EQ999973">
    <property type="protein sequence ID" value="OAS99328.1"/>
    <property type="molecule type" value="Genomic_DNA"/>
</dbReference>
<organism evidence="1 2">
    <name type="scientific">Ajellomyces dermatitidis (strain ER-3 / ATCC MYA-2586)</name>
    <name type="common">Blastomyces dermatitidis</name>
    <dbReference type="NCBI Taxonomy" id="559297"/>
    <lineage>
        <taxon>Eukaryota</taxon>
        <taxon>Fungi</taxon>
        <taxon>Dikarya</taxon>
        <taxon>Ascomycota</taxon>
        <taxon>Pezizomycotina</taxon>
        <taxon>Eurotiomycetes</taxon>
        <taxon>Eurotiomycetidae</taxon>
        <taxon>Onygenales</taxon>
        <taxon>Ajellomycetaceae</taxon>
        <taxon>Blastomyces</taxon>
    </lineage>
</organism>
<gene>
    <name evidence="1" type="ORF">BDCG_16067</name>
</gene>
<keyword evidence="2" id="KW-1185">Reference proteome</keyword>